<evidence type="ECO:0000259" key="2">
    <source>
        <dbReference type="Pfam" id="PF18288"/>
    </source>
</evidence>
<dbReference type="PANTHER" id="PTHR43211:SF1">
    <property type="entry name" value="BLL6422 PROTEIN"/>
    <property type="match status" value="1"/>
</dbReference>
<feature type="domain" description="Fumarylacetoacetase N-terminal" evidence="2">
    <location>
        <begin position="1"/>
        <end position="78"/>
    </location>
</feature>
<comment type="caution">
    <text evidence="3">The sequence shown here is derived from an EMBL/GenBank/DDBJ whole genome shotgun (WGS) entry which is preliminary data.</text>
</comment>
<proteinExistence type="predicted"/>
<keyword evidence="4" id="KW-1185">Reference proteome</keyword>
<dbReference type="EMBL" id="WSES01000007">
    <property type="protein sequence ID" value="MVW62638.1"/>
    <property type="molecule type" value="Genomic_DNA"/>
</dbReference>
<dbReference type="AlphaFoldDB" id="A0A7X3G338"/>
<dbReference type="GO" id="GO:0003824">
    <property type="term" value="F:catalytic activity"/>
    <property type="evidence" value="ECO:0007669"/>
    <property type="project" value="InterPro"/>
</dbReference>
<organism evidence="3 4">
    <name type="scientific">Massilia cellulosiltytica</name>
    <dbReference type="NCBI Taxonomy" id="2683234"/>
    <lineage>
        <taxon>Bacteria</taxon>
        <taxon>Pseudomonadati</taxon>
        <taxon>Pseudomonadota</taxon>
        <taxon>Betaproteobacteria</taxon>
        <taxon>Burkholderiales</taxon>
        <taxon>Oxalobacteraceae</taxon>
        <taxon>Telluria group</taxon>
        <taxon>Massilia</taxon>
    </lineage>
</organism>
<evidence type="ECO:0000313" key="4">
    <source>
        <dbReference type="Proteomes" id="UP000443353"/>
    </source>
</evidence>
<dbReference type="SUPFAM" id="SSF56529">
    <property type="entry name" value="FAH"/>
    <property type="match status" value="1"/>
</dbReference>
<evidence type="ECO:0000313" key="3">
    <source>
        <dbReference type="EMBL" id="MVW62638.1"/>
    </source>
</evidence>
<dbReference type="Gene3D" id="3.90.850.10">
    <property type="entry name" value="Fumarylacetoacetase-like, C-terminal domain"/>
    <property type="match status" value="1"/>
</dbReference>
<sequence length="341" mass="36620">MKLATLKSGGRDGTLVVVSRDLVTCQAVPRIARTLQQALDDWDHVAPTLRQVYEQLNAGKATEAESFIEESCASPLPRAYQWADGSAYINHVELVRKARGVQVPPSFYTDPLMYQGGSDSFVGPCDPIAVLSEEWGVDLEAEVAVVTGDVPMGANVEQAARAIRLVMLVNDVSLRNLIPKELEKGFGFFQSKPASAFSPVAVTPDELGDAWRDSKLHLPLLVTLNDEPFGRPNAGDDMTFSFAQLVAHAAKTRELAAGSIIGSGTVSNKQGSLHGSSIANGGVGYCCLAELRMYETIEQGAPGTPFLRFGDTVRIEMLDADGASVFGAIAQEVAHYHGRKE</sequence>
<protein>
    <submittedName>
        <fullName evidence="3">2-keto-4-pentenoate hydratase</fullName>
    </submittedName>
</protein>
<dbReference type="Pfam" id="PF01557">
    <property type="entry name" value="FAA_hydrolase"/>
    <property type="match status" value="1"/>
</dbReference>
<evidence type="ECO:0000259" key="1">
    <source>
        <dbReference type="Pfam" id="PF01557"/>
    </source>
</evidence>
<name>A0A7X3G338_9BURK</name>
<feature type="domain" description="Fumarylacetoacetase-like C-terminal" evidence="1">
    <location>
        <begin position="82"/>
        <end position="333"/>
    </location>
</feature>
<dbReference type="PANTHER" id="PTHR43211">
    <property type="entry name" value="FUMARYLACETOACETATE HYDROLASE"/>
    <property type="match status" value="1"/>
</dbReference>
<dbReference type="Pfam" id="PF18288">
    <property type="entry name" value="FAA_hydro_N_2"/>
    <property type="match status" value="1"/>
</dbReference>
<dbReference type="Proteomes" id="UP000443353">
    <property type="component" value="Unassembled WGS sequence"/>
</dbReference>
<dbReference type="InterPro" id="IPR041072">
    <property type="entry name" value="FAA_hydro_N"/>
</dbReference>
<dbReference type="InterPro" id="IPR011234">
    <property type="entry name" value="Fumarylacetoacetase-like_C"/>
</dbReference>
<reference evidence="3 4" key="1">
    <citation type="submission" date="2019-12" db="EMBL/GenBank/DDBJ databases">
        <authorList>
            <person name="Li C."/>
            <person name="Zhao J."/>
        </authorList>
    </citation>
    <scope>NUCLEOTIDE SEQUENCE [LARGE SCALE GENOMIC DNA]</scope>
    <source>
        <strain evidence="3 4">NEAU-DD11</strain>
    </source>
</reference>
<accession>A0A7X3G338</accession>
<dbReference type="InterPro" id="IPR036663">
    <property type="entry name" value="Fumarylacetoacetase_C_sf"/>
</dbReference>
<gene>
    <name evidence="3" type="ORF">GPY61_22165</name>
</gene>
<dbReference type="RefSeq" id="WP_160410011.1">
    <property type="nucleotide sequence ID" value="NZ_CP168562.1"/>
</dbReference>